<organism evidence="2 3">
    <name type="scientific">Coniochaeta ligniaria NRRL 30616</name>
    <dbReference type="NCBI Taxonomy" id="1408157"/>
    <lineage>
        <taxon>Eukaryota</taxon>
        <taxon>Fungi</taxon>
        <taxon>Dikarya</taxon>
        <taxon>Ascomycota</taxon>
        <taxon>Pezizomycotina</taxon>
        <taxon>Sordariomycetes</taxon>
        <taxon>Sordariomycetidae</taxon>
        <taxon>Coniochaetales</taxon>
        <taxon>Coniochaetaceae</taxon>
        <taxon>Coniochaeta</taxon>
    </lineage>
</organism>
<dbReference type="EMBL" id="KV875108">
    <property type="protein sequence ID" value="OIW23161.1"/>
    <property type="molecule type" value="Genomic_DNA"/>
</dbReference>
<dbReference type="AlphaFoldDB" id="A0A1J7IPW8"/>
<keyword evidence="1" id="KW-0472">Membrane</keyword>
<dbReference type="InParanoid" id="A0A1J7IPW8"/>
<evidence type="ECO:0000313" key="3">
    <source>
        <dbReference type="Proteomes" id="UP000182658"/>
    </source>
</evidence>
<evidence type="ECO:0000256" key="1">
    <source>
        <dbReference type="SAM" id="Phobius"/>
    </source>
</evidence>
<gene>
    <name evidence="2" type="ORF">CONLIGDRAFT_686919</name>
</gene>
<sequence>MWSIVNSPGTWNNLFMTSCLPKGPNPLTLGTKAKGFALMIRVKVLDQESKSTDDPVVELLAEGVHSIWRPGDPYDNELNPPQRKALLLRLLCGGFSLSGTAIYLVQVIVMHNPKTKRENDFQEYIEAASRYDQRTAGNTGPSFNSSSPLNLLTGGGRSPHHVSSCLFRRGSSTLEVLV</sequence>
<evidence type="ECO:0000313" key="2">
    <source>
        <dbReference type="EMBL" id="OIW23161.1"/>
    </source>
</evidence>
<feature type="transmembrane region" description="Helical" evidence="1">
    <location>
        <begin position="86"/>
        <end position="109"/>
    </location>
</feature>
<accession>A0A1J7IPW8</accession>
<keyword evidence="1" id="KW-0812">Transmembrane</keyword>
<proteinExistence type="predicted"/>
<name>A0A1J7IPW8_9PEZI</name>
<reference evidence="2 3" key="1">
    <citation type="submission" date="2016-10" db="EMBL/GenBank/DDBJ databases">
        <title>Draft genome sequence of Coniochaeta ligniaria NRRL30616, a lignocellulolytic fungus for bioabatement of inhibitors in plant biomass hydrolysates.</title>
        <authorList>
            <consortium name="DOE Joint Genome Institute"/>
            <person name="Jimenez D.J."/>
            <person name="Hector R.E."/>
            <person name="Riley R."/>
            <person name="Sun H."/>
            <person name="Grigoriev I.V."/>
            <person name="Van Elsas J.D."/>
            <person name="Nichols N.N."/>
        </authorList>
    </citation>
    <scope>NUCLEOTIDE SEQUENCE [LARGE SCALE GENOMIC DNA]</scope>
    <source>
        <strain evidence="2 3">NRRL 30616</strain>
    </source>
</reference>
<protein>
    <submittedName>
        <fullName evidence="2">Uncharacterized protein</fullName>
    </submittedName>
</protein>
<dbReference type="Proteomes" id="UP000182658">
    <property type="component" value="Unassembled WGS sequence"/>
</dbReference>
<keyword evidence="3" id="KW-1185">Reference proteome</keyword>
<keyword evidence="1" id="KW-1133">Transmembrane helix</keyword>